<dbReference type="InterPro" id="IPR007315">
    <property type="entry name" value="PIG-V/Gpi18"/>
</dbReference>
<protein>
    <recommendedName>
        <fullName evidence="13">Glycosyltransferase RgtA/B/C/D-like domain-containing protein</fullName>
    </recommendedName>
</protein>
<feature type="transmembrane region" description="Helical" evidence="10">
    <location>
        <begin position="244"/>
        <end position="263"/>
    </location>
</feature>
<dbReference type="AlphaFoldDB" id="T2GEQ3"/>
<proteinExistence type="predicted"/>
<dbReference type="HOGENOM" id="CLU_036370_3_1_7"/>
<keyword evidence="3" id="KW-0337">GPI-anchor biosynthesis</keyword>
<evidence type="ECO:0000256" key="5">
    <source>
        <dbReference type="ARBA" id="ARBA00022679"/>
    </source>
</evidence>
<evidence type="ECO:0000256" key="10">
    <source>
        <dbReference type="SAM" id="Phobius"/>
    </source>
</evidence>
<evidence type="ECO:0000256" key="9">
    <source>
        <dbReference type="ARBA" id="ARBA00023136"/>
    </source>
</evidence>
<keyword evidence="12" id="KW-1185">Reference proteome</keyword>
<comment type="subcellular location">
    <subcellularLocation>
        <location evidence="1">Endoplasmic reticulum membrane</location>
        <topology evidence="1">Multi-pass membrane protein</topology>
    </subcellularLocation>
</comment>
<gene>
    <name evidence="11" type="ORF">DGI_2918</name>
</gene>
<feature type="transmembrane region" description="Helical" evidence="10">
    <location>
        <begin position="301"/>
        <end position="320"/>
    </location>
</feature>
<dbReference type="GO" id="GO:0031501">
    <property type="term" value="C:mannosyltransferase complex"/>
    <property type="evidence" value="ECO:0007669"/>
    <property type="project" value="TreeGrafter"/>
</dbReference>
<dbReference type="KEGG" id="dgg:DGI_2918"/>
<feature type="transmembrane region" description="Helical" evidence="10">
    <location>
        <begin position="350"/>
        <end position="367"/>
    </location>
</feature>
<feature type="transmembrane region" description="Helical" evidence="10">
    <location>
        <begin position="327"/>
        <end position="344"/>
    </location>
</feature>
<dbReference type="eggNOG" id="COG5542">
    <property type="taxonomic scope" value="Bacteria"/>
</dbReference>
<dbReference type="OrthoDB" id="573863at2"/>
<evidence type="ECO:0000256" key="6">
    <source>
        <dbReference type="ARBA" id="ARBA00022692"/>
    </source>
</evidence>
<evidence type="ECO:0000256" key="7">
    <source>
        <dbReference type="ARBA" id="ARBA00022824"/>
    </source>
</evidence>
<feature type="transmembrane region" description="Helical" evidence="10">
    <location>
        <begin position="374"/>
        <end position="399"/>
    </location>
</feature>
<evidence type="ECO:0008006" key="13">
    <source>
        <dbReference type="Google" id="ProtNLM"/>
    </source>
</evidence>
<sequence length="400" mass="44735">MTAVFPSAASESQAGHWMRSPWIWVLGCFLVSRLILQAVGIMARWGWEAFMLDHFHWFSSVASWLDVWSAWDSGWYFNIIQHGYDTSVTHVNPDGTPRQLNFAFFPLYPLLVWLLSKATGNPLLAGVLLSNACFLASLRLLYAVGKPRWGDDAARAAVAILCFMPHSFIFSAVYTESLFLMLLLGCVLAADRQQWFLAGVLGAFLAATRLVGITVGLGLLWIFLEQRRAAGILDWRPRRADLRVLWLGLIPLGIVAFAVYLHFHAGDAFAFMKAQRGWYRVWHFPLVAIGKSLYFATPENVYLAIATCLHLALAACVVLLRRWDEVLLALPLMLVPLLSGPGDVPLASMPRYFLVVFPLVGVMAYVYRRAPTVAGLCFLLMALWNGFLMTAWATGLHIVI</sequence>
<dbReference type="STRING" id="1121448.DGI_2918"/>
<organism evidence="11 12">
    <name type="scientific">Megalodesulfovibrio gigas (strain ATCC 19364 / DSM 1382 / NCIMB 9332 / VKM B-1759)</name>
    <name type="common">Desulfovibrio gigas</name>
    <dbReference type="NCBI Taxonomy" id="1121448"/>
    <lineage>
        <taxon>Bacteria</taxon>
        <taxon>Pseudomonadati</taxon>
        <taxon>Thermodesulfobacteriota</taxon>
        <taxon>Desulfovibrionia</taxon>
        <taxon>Desulfovibrionales</taxon>
        <taxon>Desulfovibrionaceae</taxon>
        <taxon>Megalodesulfovibrio</taxon>
    </lineage>
</organism>
<keyword evidence="6 10" id="KW-0812">Transmembrane</keyword>
<dbReference type="GO" id="GO:0016020">
    <property type="term" value="C:membrane"/>
    <property type="evidence" value="ECO:0007669"/>
    <property type="project" value="GOC"/>
</dbReference>
<dbReference type="GO" id="GO:0006506">
    <property type="term" value="P:GPI anchor biosynthetic process"/>
    <property type="evidence" value="ECO:0007669"/>
    <property type="project" value="UniProtKB-UniPathway"/>
</dbReference>
<dbReference type="Proteomes" id="UP000016587">
    <property type="component" value="Chromosome"/>
</dbReference>
<dbReference type="PATRIC" id="fig|1121448.10.peg.2881"/>
<keyword evidence="8 10" id="KW-1133">Transmembrane helix</keyword>
<evidence type="ECO:0000256" key="3">
    <source>
        <dbReference type="ARBA" id="ARBA00022502"/>
    </source>
</evidence>
<feature type="transmembrane region" description="Helical" evidence="10">
    <location>
        <begin position="22"/>
        <end position="43"/>
    </location>
</feature>
<dbReference type="PANTHER" id="PTHR12468">
    <property type="entry name" value="GPI MANNOSYLTRANSFERASE 2"/>
    <property type="match status" value="1"/>
</dbReference>
<reference evidence="11 12" key="1">
    <citation type="journal article" date="2013" name="J. Bacteriol.">
        <title>Roles of HynAB and Ech, the only two hydrogenases found in the model sulfate reducer Desulfovibrio gigas.</title>
        <authorList>
            <person name="Morais-Silva F.O."/>
            <person name="Santos C.I."/>
            <person name="Rodrigues R."/>
            <person name="Pereira I.A."/>
            <person name="Rodrigues-Pousada C."/>
        </authorList>
    </citation>
    <scope>NUCLEOTIDE SEQUENCE [LARGE SCALE GENOMIC DNA]</scope>
    <source>
        <strain evidence="12">ATCC 19364 / DSM 1382 / NCIMB 9332 / VKM B-1759</strain>
    </source>
</reference>
<dbReference type="GO" id="GO:0004376">
    <property type="term" value="F:GPI mannosyltransferase activity"/>
    <property type="evidence" value="ECO:0007669"/>
    <property type="project" value="InterPro"/>
</dbReference>
<dbReference type="GO" id="GO:0000009">
    <property type="term" value="F:alpha-1,6-mannosyltransferase activity"/>
    <property type="evidence" value="ECO:0007669"/>
    <property type="project" value="InterPro"/>
</dbReference>
<dbReference type="PANTHER" id="PTHR12468:SF2">
    <property type="entry name" value="GPI MANNOSYLTRANSFERASE 2"/>
    <property type="match status" value="1"/>
</dbReference>
<feature type="transmembrane region" description="Helical" evidence="10">
    <location>
        <begin position="122"/>
        <end position="144"/>
    </location>
</feature>
<evidence type="ECO:0000256" key="4">
    <source>
        <dbReference type="ARBA" id="ARBA00022676"/>
    </source>
</evidence>
<comment type="pathway">
    <text evidence="2">Glycolipid biosynthesis; glycosylphosphatidylinositol-anchor biosynthesis.</text>
</comment>
<dbReference type="RefSeq" id="WP_021761697.1">
    <property type="nucleotide sequence ID" value="NC_022444.1"/>
</dbReference>
<dbReference type="UniPathway" id="UPA00196"/>
<feature type="transmembrane region" description="Helical" evidence="10">
    <location>
        <begin position="156"/>
        <end position="175"/>
    </location>
</feature>
<evidence type="ECO:0000256" key="1">
    <source>
        <dbReference type="ARBA" id="ARBA00004477"/>
    </source>
</evidence>
<reference evidence="12" key="2">
    <citation type="submission" date="2013-07" db="EMBL/GenBank/DDBJ databases">
        <authorList>
            <person name="Morais-Silva F.O."/>
            <person name="Rezende A.M."/>
            <person name="Pimentel C."/>
            <person name="Resende D.M."/>
            <person name="Santos C.I."/>
            <person name="Clemente C."/>
            <person name="de Oliveira L.M."/>
            <person name="da Silva S.M."/>
            <person name="Costa D.A."/>
            <person name="Varela-Raposo A."/>
            <person name="Horacio E.C.A."/>
            <person name="Matos M."/>
            <person name="Flores O."/>
            <person name="Ruiz J.C."/>
            <person name="Rodrigues-Pousada C."/>
        </authorList>
    </citation>
    <scope>NUCLEOTIDE SEQUENCE [LARGE SCALE GENOMIC DNA]</scope>
    <source>
        <strain evidence="12">ATCC 19364 / DSM 1382 / NCIMB 9332 / VKM B-1759</strain>
    </source>
</reference>
<keyword evidence="7" id="KW-0256">Endoplasmic reticulum</keyword>
<dbReference type="EMBL" id="CP006585">
    <property type="protein sequence ID" value="AGW14644.1"/>
    <property type="molecule type" value="Genomic_DNA"/>
</dbReference>
<keyword evidence="9 10" id="KW-0472">Membrane</keyword>
<evidence type="ECO:0000313" key="12">
    <source>
        <dbReference type="Proteomes" id="UP000016587"/>
    </source>
</evidence>
<evidence type="ECO:0000313" key="11">
    <source>
        <dbReference type="EMBL" id="AGW14644.1"/>
    </source>
</evidence>
<feature type="transmembrane region" description="Helical" evidence="10">
    <location>
        <begin position="195"/>
        <end position="224"/>
    </location>
</feature>
<dbReference type="Pfam" id="PF04188">
    <property type="entry name" value="Mannosyl_trans2"/>
    <property type="match status" value="1"/>
</dbReference>
<name>T2GEQ3_MEGG1</name>
<accession>T2GEQ3</accession>
<evidence type="ECO:0000256" key="8">
    <source>
        <dbReference type="ARBA" id="ARBA00022989"/>
    </source>
</evidence>
<evidence type="ECO:0000256" key="2">
    <source>
        <dbReference type="ARBA" id="ARBA00004687"/>
    </source>
</evidence>
<keyword evidence="5" id="KW-0808">Transferase</keyword>
<keyword evidence="4" id="KW-0328">Glycosyltransferase</keyword>